<keyword evidence="1" id="KW-0378">Hydrolase</keyword>
<dbReference type="Gene3D" id="3.90.230.10">
    <property type="entry name" value="Creatinase/methionine aminopeptidase superfamily"/>
    <property type="match status" value="1"/>
</dbReference>
<dbReference type="GO" id="GO:0004177">
    <property type="term" value="F:aminopeptidase activity"/>
    <property type="evidence" value="ECO:0007669"/>
    <property type="project" value="UniProtKB-KW"/>
</dbReference>
<keyword evidence="2" id="KW-1185">Reference proteome</keyword>
<proteinExistence type="predicted"/>
<dbReference type="EMBL" id="JXKD01000010">
    <property type="protein sequence ID" value="OJG10145.1"/>
    <property type="molecule type" value="Genomic_DNA"/>
</dbReference>
<protein>
    <submittedName>
        <fullName evidence="1">Xaa-Pro aminopeptidase</fullName>
    </submittedName>
</protein>
<gene>
    <name evidence="1" type="ORF">RU93_GL000395</name>
</gene>
<dbReference type="InterPro" id="IPR029149">
    <property type="entry name" value="Creatin/AminoP/Spt16_N"/>
</dbReference>
<organism evidence="1 2">
    <name type="scientific">Enterococcus aquimarinus</name>
    <dbReference type="NCBI Taxonomy" id="328396"/>
    <lineage>
        <taxon>Bacteria</taxon>
        <taxon>Bacillati</taxon>
        <taxon>Bacillota</taxon>
        <taxon>Bacilli</taxon>
        <taxon>Lactobacillales</taxon>
        <taxon>Enterococcaceae</taxon>
        <taxon>Enterococcus</taxon>
    </lineage>
</organism>
<evidence type="ECO:0000313" key="2">
    <source>
        <dbReference type="Proteomes" id="UP000182149"/>
    </source>
</evidence>
<evidence type="ECO:0000313" key="1">
    <source>
        <dbReference type="EMBL" id="OJG10145.1"/>
    </source>
</evidence>
<dbReference type="CDD" id="cd01066">
    <property type="entry name" value="APP_MetAP"/>
    <property type="match status" value="1"/>
</dbReference>
<sequence>MQHRTFKEEKKMKIDVKKVPQPAFDHENKRVFLSDETIEKRKQAILALMKKYQFSSLIIYADKEHGSNFEYLTGFIPRFEEALLVLNSDGSSTLVLGNENVNKVKYARIASKGVKCPFFSLPNQPMDFTATMKDYLVEANIDASERVGLVGWKLLSAQLEDFVQLFDIPEWIVSGIKEVVGEEKVWNATALFIDASEGARVVNNANEIAFYEYGASLASDGVLAAMNQLEVGVSETTVGDQLNKEGQYNSVVTIAAFGERFAHANLYPTEKTLSHGDKVALTVAYKGGLSSRSGYAVQTKEELEQVDPGYFTEMVVPYFSAYHFWLEQIKIGANAGEFFAAFNTFFPQKTHGWELCPGHLVADEEWLSSPFYSGSNATVKSGMIFQLDFIPVHPKHHGVSAESTLVLADASLRAEIQTQYPQLWDRMVERRRYLKEVLGIDLKEEVLPMCSTLGYLRPYLLNQEAALVVSS</sequence>
<comment type="caution">
    <text evidence="1">The sequence shown here is derived from an EMBL/GenBank/DDBJ whole genome shotgun (WGS) entry which is preliminary data.</text>
</comment>
<dbReference type="SUPFAM" id="SSF55920">
    <property type="entry name" value="Creatinase/aminopeptidase"/>
    <property type="match status" value="1"/>
</dbReference>
<accession>A0A1L8QRJ7</accession>
<dbReference type="InterPro" id="IPR036005">
    <property type="entry name" value="Creatinase/aminopeptidase-like"/>
</dbReference>
<keyword evidence="1" id="KW-0031">Aminopeptidase</keyword>
<dbReference type="SUPFAM" id="SSF53092">
    <property type="entry name" value="Creatinase/prolidase N-terminal domain"/>
    <property type="match status" value="1"/>
</dbReference>
<dbReference type="STRING" id="328396.RU93_GL000395"/>
<dbReference type="Proteomes" id="UP000182149">
    <property type="component" value="Unassembled WGS sequence"/>
</dbReference>
<keyword evidence="1" id="KW-0645">Protease</keyword>
<reference evidence="1 2" key="1">
    <citation type="submission" date="2014-12" db="EMBL/GenBank/DDBJ databases">
        <title>Draft genome sequences of 29 type strains of Enterococci.</title>
        <authorList>
            <person name="Zhong Z."/>
            <person name="Sun Z."/>
            <person name="Liu W."/>
            <person name="Zhang W."/>
            <person name="Zhang H."/>
        </authorList>
    </citation>
    <scope>NUCLEOTIDE SEQUENCE [LARGE SCALE GENOMIC DNA]</scope>
    <source>
        <strain evidence="1 2">DSM 17690</strain>
    </source>
</reference>
<name>A0A1L8QRJ7_9ENTE</name>
<dbReference type="AlphaFoldDB" id="A0A1L8QRJ7"/>